<feature type="transmembrane region" description="Helical" evidence="2">
    <location>
        <begin position="24"/>
        <end position="42"/>
    </location>
</feature>
<dbReference type="Proteomes" id="UP001144204">
    <property type="component" value="Unassembled WGS sequence"/>
</dbReference>
<comment type="caution">
    <text evidence="4">The sequence shown here is derived from an EMBL/GenBank/DDBJ whole genome shotgun (WGS) entry which is preliminary data.</text>
</comment>
<protein>
    <recommendedName>
        <fullName evidence="3">DUF5776 domain-containing protein</fullName>
    </recommendedName>
</protein>
<evidence type="ECO:0000256" key="1">
    <source>
        <dbReference type="SAM" id="MobiDB-lite"/>
    </source>
</evidence>
<sequence length="2032" mass="223571">MDYNKKELNKVNDKKLLHKVKKQWVIISLSLFLAIGASGVMINNSNPIEVHADESTSAASKGSSSNNNQSSNRESQSNQNNSNVLNQNNVAKSNQPNRLSNTSESANNNSAVEEPSRSNSSSASSYPSRAYETQSVQTSHASSSSVDQSNSNISANSSVSSSKPSYASVDHQSTYNDQSSLTNNTSNLKPNSATSFHSSSRSQINAVAGIIPFLIDGTTLNVPTHTTNAISQPSNSTTTGKWGNASWTLDNSGNLNISNGTIGNNVNQSASFDKNKVNNISFSNVSVSPDASNLFNGYSSLKKIDVNGLNTDQVTNMNHMFADDSNLTTIDNLDHLDTSKANDMSYMFANNGNFVINNSDIKNWHTGNVNNMSHMFENDSSLTILDISHWDTSHVYYMNSMFNNDKNLSTLIINGIDTSKVQDFSSIFSNNQSLSNLDVSGLNTQSATSMDSMFANDPLLQQIDVSHFDTGNVQKMGNMFNGDLTVSQLDVSHFNTQNVTDMNHMFANDKKLFIIRGLSSVSDLNPNFTTSKVTDSGEYSGDGFGGMFYNDGSLQSLDVNNFDTSHAHNLSYMFSGLSSLNSLDASHFDTSNVLNMDNMFSGLSSIVDLKINGWNTQNVDVMSNMFNGDVKLIKLDLSSFYTPNAHYMAGMFNGLNNLVELDIPHFDTHNVLYMDGMFNGLNKLPNLDVSHFNTQNVISMHYMFGGMNTIQHLDVSHFNTQNVTDMSGMFAGCSSLNGLDVRSFNTSKVANMNSMFYQDSNIKDLDLSNFDTHNVTDMGNMLANNAVVRKITFGKNFSTTQAINSINDFWGSQFDQGYDTRDPHLIEIKILGNKTVFKNLSYVPGTKWLNLDDGDVIPSSTFNDGNPHPGDWINDNSNNFSKFQNAINQGINDARTGEDTYQTDGDPDVNSVNQKLYHNAKSAYQAGLNNSSNSSSEAQSNPVAYNLGQAARQGIIDAQNGNQNSTDYSNNSNTDIKNEYNNAKKAYQNKDAGLNVNASDASQAANQGVSDAKTGIDNQNYSQNKIVQNAYNQANQAYNNGLKLNSNQAGDPNAYSIGSADRNVIANTGVSDARSNQYHPEKYQNQNQQDIYNAANQAYENGLNGQTDDSDSNANNEGKADRTIAEQTGISDTQNNQYHQNKYPNKKQQSIYDVAHNAYVNGINGKVDSSDLNANNAGIKDRNTAEQVGIHDAQTGQFSGSKYQNKLQQGVYNDAHDAYINGLNGKTDDRNQKANEIGKADRITAEQDGVKDTQDGTYESNKYQSNTAQNDFYQKAHNAYENGLKGIQDSSDPDANNAGIKDRNTAEQAGINDTRGGSYSSSKYSKNPTQNDVYQKSHTAYVKGLNNLPDSNDLKANEIGHADRNVAEQAGINDTKNNTYNSDSSNQFANNQYQKQIYQQSHDAYNNGLNGVSDNANPIANAAGKADRVTAEQAGINDAKGNQNHSNDYKNPIQQSIYSQAHQSYENGLAGKPDENGDANAFSIGRADRTTAEQASINDSNSGNYDANKYSDNPAKNSVYRQVRKAYENGLTGQPNDNDDSNGYAAGKAFRNEIQQNGVNDTQNNQYNANRYHDSVQQNIYNQSHQSYLDGVDGKTNSDDVNANNIGKAVRAGITSAENNVPLQFNNGESEQFKQYAEKAREAIIAGLGIDSINGANDNPYAYSIGQAIKQGISDAQSGKTTSSFANSDNPAVKQAYDNAKVAYTNGANGKTGSNAGMPIANNEGYQHYQSSSSIPSGNDHGNSIPDRGNPSNPSSGNSSNHHNHDDDYQRGINDAANHYHSKPKANTDYAYHIGYDAYKRGWSGKPINQKQFNKLSKHYQRDYEESYRAGLAKHRQDIHDGTLAAYHDVIDYQNPANLNDYSVAYAKAYRKEYRQMLRIHLPHYVYNLGTVYRHSSYNFSRQNRVEKYKRATRPNRHVFKVIGFRRTASGKIRYHVRGGGWITSNRLLIVHAYYRANHSRTAGKWIRVIKRGGTYVYNDQQFNDGTKIKFLPTGTKLRVKKAIQLDNLTRFYIGNGKYVSSNKTIVDTIKF</sequence>
<reference evidence="4" key="1">
    <citation type="submission" date="2022-07" db="EMBL/GenBank/DDBJ databases">
        <authorList>
            <person name="Kouya T."/>
            <person name="Ishiyama Y."/>
        </authorList>
    </citation>
    <scope>NUCLEOTIDE SEQUENCE</scope>
    <source>
        <strain evidence="4">WR16-4</strain>
    </source>
</reference>
<feature type="compositionally biased region" description="Low complexity" evidence="1">
    <location>
        <begin position="1316"/>
        <end position="1326"/>
    </location>
</feature>
<dbReference type="InterPro" id="IPR032675">
    <property type="entry name" value="LRR_dom_sf"/>
</dbReference>
<keyword evidence="2" id="KW-0812">Transmembrane</keyword>
<feature type="compositionally biased region" description="Basic and acidic residues" evidence="1">
    <location>
        <begin position="1237"/>
        <end position="1254"/>
    </location>
</feature>
<organism evidence="4 5">
    <name type="scientific">Philodulcilactobacillus myokoensis</name>
    <dbReference type="NCBI Taxonomy" id="2929573"/>
    <lineage>
        <taxon>Bacteria</taxon>
        <taxon>Bacillati</taxon>
        <taxon>Bacillota</taxon>
        <taxon>Bacilli</taxon>
        <taxon>Lactobacillales</taxon>
        <taxon>Lactobacillaceae</taxon>
        <taxon>Philodulcilactobacillus</taxon>
    </lineage>
</organism>
<keyword evidence="5" id="KW-1185">Reference proteome</keyword>
<dbReference type="SUPFAM" id="SSF52047">
    <property type="entry name" value="RNI-like"/>
    <property type="match status" value="2"/>
</dbReference>
<dbReference type="Pfam" id="PF19087">
    <property type="entry name" value="DUF5776"/>
    <property type="match status" value="1"/>
</dbReference>
<keyword evidence="2" id="KW-0472">Membrane</keyword>
<feature type="compositionally biased region" description="Low complexity" evidence="1">
    <location>
        <begin position="55"/>
        <end position="89"/>
    </location>
</feature>
<feature type="domain" description="DUF5776" evidence="3">
    <location>
        <begin position="1965"/>
        <end position="2027"/>
    </location>
</feature>
<accession>A0A9W6B1Q5</accession>
<feature type="region of interest" description="Disordered" evidence="1">
    <location>
        <begin position="53"/>
        <end position="197"/>
    </location>
</feature>
<dbReference type="InterPro" id="IPR005046">
    <property type="entry name" value="DUF285"/>
</dbReference>
<dbReference type="InterPro" id="IPR044081">
    <property type="entry name" value="DUF5776"/>
</dbReference>
<dbReference type="RefSeq" id="WP_286136751.1">
    <property type="nucleotide sequence ID" value="NZ_BRPL01000002.1"/>
</dbReference>
<feature type="region of interest" description="Disordered" evidence="1">
    <location>
        <begin position="1710"/>
        <end position="1782"/>
    </location>
</feature>
<evidence type="ECO:0000313" key="4">
    <source>
        <dbReference type="EMBL" id="GLB47290.1"/>
    </source>
</evidence>
<feature type="compositionally biased region" description="Low complexity" evidence="1">
    <location>
        <begin position="1749"/>
        <end position="1761"/>
    </location>
</feature>
<reference evidence="4" key="2">
    <citation type="journal article" date="2023" name="PLoS ONE">
        <title>Philodulcilactobacillus myokoensis gen. nov., sp. nov., a fructophilic, acidophilic, and agar-phobic lactic acid bacterium isolated from fermented vegetable extracts.</title>
        <authorList>
            <person name="Kouya T."/>
            <person name="Ishiyama Y."/>
            <person name="Ohashi S."/>
            <person name="Kumakubo R."/>
            <person name="Yamazaki T."/>
            <person name="Otaki T."/>
        </authorList>
    </citation>
    <scope>NUCLEOTIDE SEQUENCE</scope>
    <source>
        <strain evidence="4">WR16-4</strain>
    </source>
</reference>
<name>A0A9W6B1Q5_9LACO</name>
<dbReference type="NCBIfam" id="TIGR02167">
    <property type="entry name" value="Liste_lipo_26"/>
    <property type="match status" value="12"/>
</dbReference>
<feature type="region of interest" description="Disordered" evidence="1">
    <location>
        <begin position="1237"/>
        <end position="1267"/>
    </location>
</feature>
<feature type="compositionally biased region" description="Polar residues" evidence="1">
    <location>
        <begin position="1492"/>
        <end position="1518"/>
    </location>
</feature>
<proteinExistence type="predicted"/>
<keyword evidence="2" id="KW-1133">Transmembrane helix</keyword>
<feature type="region of interest" description="Disordered" evidence="1">
    <location>
        <begin position="1284"/>
        <end position="1332"/>
    </location>
</feature>
<dbReference type="EMBL" id="BRPL01000002">
    <property type="protein sequence ID" value="GLB47290.1"/>
    <property type="molecule type" value="Genomic_DNA"/>
</dbReference>
<feature type="compositionally biased region" description="Polar residues" evidence="1">
    <location>
        <begin position="170"/>
        <end position="197"/>
    </location>
</feature>
<gene>
    <name evidence="4" type="ORF">WR164_12690</name>
</gene>
<feature type="compositionally biased region" description="Polar residues" evidence="1">
    <location>
        <begin position="1724"/>
        <end position="1742"/>
    </location>
</feature>
<dbReference type="Gene3D" id="3.80.10.10">
    <property type="entry name" value="Ribonuclease Inhibitor"/>
    <property type="match status" value="2"/>
</dbReference>
<feature type="compositionally biased region" description="Polar residues" evidence="1">
    <location>
        <begin position="1255"/>
        <end position="1267"/>
    </location>
</feature>
<evidence type="ECO:0000259" key="3">
    <source>
        <dbReference type="Pfam" id="PF19087"/>
    </source>
</evidence>
<evidence type="ECO:0000313" key="5">
    <source>
        <dbReference type="Proteomes" id="UP001144204"/>
    </source>
</evidence>
<dbReference type="InterPro" id="IPR011889">
    <property type="entry name" value="Liste_lipo_26"/>
</dbReference>
<feature type="compositionally biased region" description="Low complexity" evidence="1">
    <location>
        <begin position="100"/>
        <end position="168"/>
    </location>
</feature>
<feature type="compositionally biased region" description="Polar residues" evidence="1">
    <location>
        <begin position="90"/>
        <end position="99"/>
    </location>
</feature>
<evidence type="ECO:0000256" key="2">
    <source>
        <dbReference type="SAM" id="Phobius"/>
    </source>
</evidence>
<dbReference type="Pfam" id="PF03382">
    <property type="entry name" value="DUF285"/>
    <property type="match status" value="2"/>
</dbReference>
<feature type="region of interest" description="Disordered" evidence="1">
    <location>
        <begin position="1487"/>
        <end position="1518"/>
    </location>
</feature>